<accession>A0A8I6RPD2</accession>
<dbReference type="EnsemblMetazoa" id="XM_014393530.2">
    <property type="protein sequence ID" value="XP_014249016.1"/>
    <property type="gene ID" value="LOC112126104"/>
</dbReference>
<evidence type="ECO:0000313" key="3">
    <source>
        <dbReference type="Proteomes" id="UP000494040"/>
    </source>
</evidence>
<dbReference type="InterPro" id="IPR031720">
    <property type="entry name" value="DUF4728"/>
</dbReference>
<keyword evidence="3" id="KW-1185">Reference proteome</keyword>
<dbReference type="KEGG" id="clec:112126104"/>
<dbReference type="Proteomes" id="UP000494040">
    <property type="component" value="Unassembled WGS sequence"/>
</dbReference>
<feature type="transmembrane region" description="Helical" evidence="1">
    <location>
        <begin position="28"/>
        <end position="51"/>
    </location>
</feature>
<keyword evidence="1" id="KW-1133">Transmembrane helix</keyword>
<dbReference type="OrthoDB" id="8122744at2759"/>
<sequence>MDCSNCCPCLPVVEGCCFCHSLETGTKLIAIFEIVYNLALIASEGTLMAYLPTIGQASAGFDVLLDVMMVVASVLLLIALNNKMMELVNLWLVCEFIFIISGAIHCFALMVELLLGHLPKKIGSLFLLFHVLNEVLSSYFFIVVYNYYQEEFINP</sequence>
<feature type="transmembrane region" description="Helical" evidence="1">
    <location>
        <begin position="127"/>
        <end position="148"/>
    </location>
</feature>
<evidence type="ECO:0000313" key="2">
    <source>
        <dbReference type="EnsemblMetazoa" id="XP_014249016.1"/>
    </source>
</evidence>
<protein>
    <submittedName>
        <fullName evidence="2">Uncharacterized protein</fullName>
    </submittedName>
</protein>
<organism evidence="2 3">
    <name type="scientific">Cimex lectularius</name>
    <name type="common">Bed bug</name>
    <name type="synonym">Acanthia lectularia</name>
    <dbReference type="NCBI Taxonomy" id="79782"/>
    <lineage>
        <taxon>Eukaryota</taxon>
        <taxon>Metazoa</taxon>
        <taxon>Ecdysozoa</taxon>
        <taxon>Arthropoda</taxon>
        <taxon>Hexapoda</taxon>
        <taxon>Insecta</taxon>
        <taxon>Pterygota</taxon>
        <taxon>Neoptera</taxon>
        <taxon>Paraneoptera</taxon>
        <taxon>Hemiptera</taxon>
        <taxon>Heteroptera</taxon>
        <taxon>Panheteroptera</taxon>
        <taxon>Cimicomorpha</taxon>
        <taxon>Cimicidae</taxon>
        <taxon>Cimex</taxon>
    </lineage>
</organism>
<dbReference type="AlphaFoldDB" id="A0A8I6RPD2"/>
<feature type="transmembrane region" description="Helical" evidence="1">
    <location>
        <begin position="63"/>
        <end position="82"/>
    </location>
</feature>
<keyword evidence="1" id="KW-0812">Transmembrane</keyword>
<proteinExistence type="predicted"/>
<reference evidence="2" key="1">
    <citation type="submission" date="2022-01" db="UniProtKB">
        <authorList>
            <consortium name="EnsemblMetazoa"/>
        </authorList>
    </citation>
    <scope>IDENTIFICATION</scope>
</reference>
<keyword evidence="1" id="KW-0472">Membrane</keyword>
<dbReference type="GeneID" id="112126104"/>
<dbReference type="Pfam" id="PF15860">
    <property type="entry name" value="DUF4728"/>
    <property type="match status" value="1"/>
</dbReference>
<name>A0A8I6RPD2_CIMLE</name>
<dbReference type="RefSeq" id="XP_014249016.1">
    <property type="nucleotide sequence ID" value="XM_014393530.2"/>
</dbReference>
<evidence type="ECO:0000256" key="1">
    <source>
        <dbReference type="SAM" id="Phobius"/>
    </source>
</evidence>
<feature type="transmembrane region" description="Helical" evidence="1">
    <location>
        <begin position="88"/>
        <end position="115"/>
    </location>
</feature>